<dbReference type="SUPFAM" id="SSF46689">
    <property type="entry name" value="Homeodomain-like"/>
    <property type="match status" value="2"/>
</dbReference>
<feature type="domain" description="SANT" evidence="13">
    <location>
        <begin position="61"/>
        <end position="113"/>
    </location>
</feature>
<dbReference type="Gene3D" id="1.10.10.60">
    <property type="entry name" value="Homeodomain-like"/>
    <property type="match status" value="1"/>
</dbReference>
<feature type="domain" description="HTH myb-type" evidence="14">
    <location>
        <begin position="66"/>
        <end position="113"/>
    </location>
</feature>
<dbReference type="Gene3D" id="1.10.10.10">
    <property type="entry name" value="Winged helix-like DNA-binding domain superfamily/Winged helix DNA-binding domain"/>
    <property type="match status" value="1"/>
</dbReference>
<dbReference type="PROSITE" id="PS50090">
    <property type="entry name" value="MYB_LIKE"/>
    <property type="match status" value="1"/>
</dbReference>
<dbReference type="PROSITE" id="PS50934">
    <property type="entry name" value="SWIRM"/>
    <property type="match status" value="1"/>
</dbReference>
<gene>
    <name evidence="15" type="ORF">DASC09_035540</name>
</gene>
<dbReference type="PROSITE" id="PS50135">
    <property type="entry name" value="ZF_ZZ_2"/>
    <property type="match status" value="1"/>
</dbReference>
<dbReference type="PANTHER" id="PTHR12374">
    <property type="entry name" value="TRANSCRIPTIONAL ADAPTOR 2 ADA2 -RELATED"/>
    <property type="match status" value="1"/>
</dbReference>
<evidence type="ECO:0000256" key="1">
    <source>
        <dbReference type="ARBA" id="ARBA00004123"/>
    </source>
</evidence>
<dbReference type="PROSITE" id="PS51294">
    <property type="entry name" value="HTH_MYB"/>
    <property type="match status" value="1"/>
</dbReference>
<dbReference type="FunFam" id="1.10.10.60:FF:000115">
    <property type="entry name" value="Transcriptional adapter 2"/>
    <property type="match status" value="1"/>
</dbReference>
<evidence type="ECO:0000313" key="15">
    <source>
        <dbReference type="EMBL" id="GMM36229.1"/>
    </source>
</evidence>
<dbReference type="GO" id="GO:0003682">
    <property type="term" value="F:chromatin binding"/>
    <property type="evidence" value="ECO:0007669"/>
    <property type="project" value="TreeGrafter"/>
</dbReference>
<comment type="subcellular location">
    <subcellularLocation>
        <location evidence="1 8">Nucleus</location>
    </subcellularLocation>
</comment>
<proteinExistence type="predicted"/>
<dbReference type="InterPro" id="IPR001005">
    <property type="entry name" value="SANT/Myb"/>
</dbReference>
<evidence type="ECO:0000259" key="10">
    <source>
        <dbReference type="PROSITE" id="PS50090"/>
    </source>
</evidence>
<reference evidence="15 16" key="1">
    <citation type="journal article" date="2023" name="Elife">
        <title>Identification of key yeast species and microbe-microbe interactions impacting larval growth of Drosophila in the wild.</title>
        <authorList>
            <person name="Mure A."/>
            <person name="Sugiura Y."/>
            <person name="Maeda R."/>
            <person name="Honda K."/>
            <person name="Sakurai N."/>
            <person name="Takahashi Y."/>
            <person name="Watada M."/>
            <person name="Katoh T."/>
            <person name="Gotoh A."/>
            <person name="Gotoh Y."/>
            <person name="Taniguchi I."/>
            <person name="Nakamura K."/>
            <person name="Hayashi T."/>
            <person name="Katayama T."/>
            <person name="Uemura T."/>
            <person name="Hattori Y."/>
        </authorList>
    </citation>
    <scope>NUCLEOTIDE SEQUENCE [LARGE SCALE GENOMIC DNA]</scope>
    <source>
        <strain evidence="15 16">SC-9</strain>
    </source>
</reference>
<keyword evidence="7 8" id="KW-0539">Nucleus</keyword>
<evidence type="ECO:0000259" key="11">
    <source>
        <dbReference type="PROSITE" id="PS50135"/>
    </source>
</evidence>
<accession>A0AAV5QNI0</accession>
<keyword evidence="4" id="KW-0862">Zinc</keyword>
<dbReference type="Pfam" id="PF00249">
    <property type="entry name" value="Myb_DNA-binding"/>
    <property type="match status" value="1"/>
</dbReference>
<dbReference type="GO" id="GO:0003713">
    <property type="term" value="F:transcription coactivator activity"/>
    <property type="evidence" value="ECO:0007669"/>
    <property type="project" value="InterPro"/>
</dbReference>
<dbReference type="PROSITE" id="PS51293">
    <property type="entry name" value="SANT"/>
    <property type="match status" value="1"/>
</dbReference>
<evidence type="ECO:0000313" key="16">
    <source>
        <dbReference type="Proteomes" id="UP001360560"/>
    </source>
</evidence>
<protein>
    <recommendedName>
        <fullName evidence="8">Transcriptional adapter 2</fullName>
    </recommendedName>
</protein>
<dbReference type="Pfam" id="PF22941">
    <property type="entry name" value="TADA2A-like_3rd"/>
    <property type="match status" value="1"/>
</dbReference>
<dbReference type="InterPro" id="IPR055141">
    <property type="entry name" value="TADA2A_B-like_dom"/>
</dbReference>
<dbReference type="InterPro" id="IPR007526">
    <property type="entry name" value="SWIRM"/>
</dbReference>
<dbReference type="InterPro" id="IPR017930">
    <property type="entry name" value="Myb_dom"/>
</dbReference>
<dbReference type="GO" id="GO:0070461">
    <property type="term" value="C:SAGA-type complex"/>
    <property type="evidence" value="ECO:0007669"/>
    <property type="project" value="TreeGrafter"/>
</dbReference>
<dbReference type="InterPro" id="IPR016827">
    <property type="entry name" value="Ada2/TADA2"/>
</dbReference>
<dbReference type="Proteomes" id="UP001360560">
    <property type="component" value="Unassembled WGS sequence"/>
</dbReference>
<dbReference type="CDD" id="cd00167">
    <property type="entry name" value="SANT"/>
    <property type="match status" value="1"/>
</dbReference>
<dbReference type="CDD" id="cd02335">
    <property type="entry name" value="ZZ_ADA2"/>
    <property type="match status" value="1"/>
</dbReference>
<dbReference type="InterPro" id="IPR041983">
    <property type="entry name" value="ADA2-like_ZZ"/>
</dbReference>
<organism evidence="15 16">
    <name type="scientific">Saccharomycopsis crataegensis</name>
    <dbReference type="NCBI Taxonomy" id="43959"/>
    <lineage>
        <taxon>Eukaryota</taxon>
        <taxon>Fungi</taxon>
        <taxon>Dikarya</taxon>
        <taxon>Ascomycota</taxon>
        <taxon>Saccharomycotina</taxon>
        <taxon>Saccharomycetes</taxon>
        <taxon>Saccharomycopsidaceae</taxon>
        <taxon>Saccharomycopsis</taxon>
    </lineage>
</organism>
<dbReference type="InterPro" id="IPR017884">
    <property type="entry name" value="SANT_dom"/>
</dbReference>
<dbReference type="EMBL" id="BTFZ01000011">
    <property type="protein sequence ID" value="GMM36229.1"/>
    <property type="molecule type" value="Genomic_DNA"/>
</dbReference>
<keyword evidence="6 8" id="KW-0804">Transcription</keyword>
<evidence type="ECO:0000256" key="8">
    <source>
        <dbReference type="PIRNR" id="PIRNR025024"/>
    </source>
</evidence>
<evidence type="ECO:0000256" key="4">
    <source>
        <dbReference type="ARBA" id="ARBA00022833"/>
    </source>
</evidence>
<evidence type="ECO:0000256" key="2">
    <source>
        <dbReference type="ARBA" id="ARBA00022723"/>
    </source>
</evidence>
<sequence length="460" mass="52895">MNAGQFHCDVCGQDCSNRVRISCAECTEYDLCVPCFSSGASSGSHKPYHDYRIIEQPVFPIFDEDWGADEELLLVEGAQTCGLGNWSDIAKHIGGRSKQEVKKHYFEMYLNSPSYPIPAMGKDFSYVTPESFAQRRKKRLEERLNAPLPPPIPKPPSSVPLCHEIHGYMPGRLEFEQEYENDAEQTIKEMIFDPDDKEDDIKLKLTILEIYDARLSARAERKRLMLRYKLLDYKRNMENEKRKRRSKEEKDLYNRLKAFTRIMTPEDFKDFSEDIIGEFSLRNKIAQLQSWRNAGLTTIDAGLKYEKDKIVRANQLQRAANSGGTRHSRTSSSASDRYLNELVGANNLTYQSATSTNNAYNSSINGSGVIKTTKKNALVPLDITHAPDYELLSPEEQKLCSNLRIRPKPYLAIKETLFRELVRSGGMLKKRTAREILKIDVNKTSKIYEFFVQQKWINQN</sequence>
<keyword evidence="3 9" id="KW-0863">Zinc-finger</keyword>
<feature type="domain" description="SWIRM" evidence="12">
    <location>
        <begin position="372"/>
        <end position="460"/>
    </location>
</feature>
<keyword evidence="16" id="KW-1185">Reference proteome</keyword>
<dbReference type="InterPro" id="IPR036388">
    <property type="entry name" value="WH-like_DNA-bd_sf"/>
</dbReference>
<evidence type="ECO:0000259" key="12">
    <source>
        <dbReference type="PROSITE" id="PS50934"/>
    </source>
</evidence>
<dbReference type="GO" id="GO:0006338">
    <property type="term" value="P:chromatin remodeling"/>
    <property type="evidence" value="ECO:0007669"/>
    <property type="project" value="TreeGrafter"/>
</dbReference>
<dbReference type="Pfam" id="PF04433">
    <property type="entry name" value="SWIRM"/>
    <property type="match status" value="1"/>
</dbReference>
<feature type="domain" description="Myb-like" evidence="10">
    <location>
        <begin position="66"/>
        <end position="109"/>
    </location>
</feature>
<dbReference type="PROSITE" id="PS01357">
    <property type="entry name" value="ZF_ZZ_1"/>
    <property type="match status" value="1"/>
</dbReference>
<evidence type="ECO:0000256" key="6">
    <source>
        <dbReference type="ARBA" id="ARBA00023163"/>
    </source>
</evidence>
<evidence type="ECO:0000256" key="9">
    <source>
        <dbReference type="PROSITE-ProRule" id="PRU00228"/>
    </source>
</evidence>
<dbReference type="Pfam" id="PF00569">
    <property type="entry name" value="ZZ"/>
    <property type="match status" value="1"/>
</dbReference>
<keyword evidence="2" id="KW-0479">Metal-binding</keyword>
<dbReference type="GeneID" id="90074204"/>
<dbReference type="PANTHER" id="PTHR12374:SF20">
    <property type="entry name" value="TRANSCRIPTIONAL ADAPTER 2-ALPHA"/>
    <property type="match status" value="1"/>
</dbReference>
<evidence type="ECO:0000259" key="13">
    <source>
        <dbReference type="PROSITE" id="PS51293"/>
    </source>
</evidence>
<name>A0AAV5QNI0_9ASCO</name>
<dbReference type="GO" id="GO:0005634">
    <property type="term" value="C:nucleus"/>
    <property type="evidence" value="ECO:0007669"/>
    <property type="project" value="UniProtKB-SubCell"/>
</dbReference>
<dbReference type="SMART" id="SM00717">
    <property type="entry name" value="SANT"/>
    <property type="match status" value="1"/>
</dbReference>
<comment type="caution">
    <text evidence="15">The sequence shown here is derived from an EMBL/GenBank/DDBJ whole genome shotgun (WGS) entry which is preliminary data.</text>
</comment>
<dbReference type="AlphaFoldDB" id="A0AAV5QNI0"/>
<evidence type="ECO:0000259" key="14">
    <source>
        <dbReference type="PROSITE" id="PS51294"/>
    </source>
</evidence>
<dbReference type="InterPro" id="IPR043145">
    <property type="entry name" value="Znf_ZZ_sf"/>
</dbReference>
<dbReference type="SMART" id="SM00291">
    <property type="entry name" value="ZnF_ZZ"/>
    <property type="match status" value="1"/>
</dbReference>
<evidence type="ECO:0000256" key="5">
    <source>
        <dbReference type="ARBA" id="ARBA00023015"/>
    </source>
</evidence>
<dbReference type="PIRSF" id="PIRSF025024">
    <property type="entry name" value="Transcriptional_adaptor_2"/>
    <property type="match status" value="1"/>
</dbReference>
<dbReference type="RefSeq" id="XP_064853225.1">
    <property type="nucleotide sequence ID" value="XM_064997153.1"/>
</dbReference>
<evidence type="ECO:0000256" key="7">
    <source>
        <dbReference type="ARBA" id="ARBA00023242"/>
    </source>
</evidence>
<dbReference type="InterPro" id="IPR000433">
    <property type="entry name" value="Znf_ZZ"/>
</dbReference>
<feature type="domain" description="ZZ-type" evidence="11">
    <location>
        <begin position="3"/>
        <end position="59"/>
    </location>
</feature>
<dbReference type="SUPFAM" id="SSF57850">
    <property type="entry name" value="RING/U-box"/>
    <property type="match status" value="1"/>
</dbReference>
<evidence type="ECO:0000256" key="3">
    <source>
        <dbReference type="ARBA" id="ARBA00022771"/>
    </source>
</evidence>
<dbReference type="GO" id="GO:0008270">
    <property type="term" value="F:zinc ion binding"/>
    <property type="evidence" value="ECO:0007669"/>
    <property type="project" value="UniProtKB-KW"/>
</dbReference>
<dbReference type="GO" id="GO:0006357">
    <property type="term" value="P:regulation of transcription by RNA polymerase II"/>
    <property type="evidence" value="ECO:0007669"/>
    <property type="project" value="InterPro"/>
</dbReference>
<dbReference type="Gene3D" id="3.30.60.90">
    <property type="match status" value="1"/>
</dbReference>
<dbReference type="FunFam" id="3.30.60.90:FF:000008">
    <property type="entry name" value="Transcriptional adapter 2"/>
    <property type="match status" value="1"/>
</dbReference>
<dbReference type="FunFam" id="1.10.10.10:FF:000087">
    <property type="entry name" value="Transcriptional adapter 2"/>
    <property type="match status" value="1"/>
</dbReference>
<keyword evidence="5 8" id="KW-0805">Transcription regulation</keyword>
<dbReference type="InterPro" id="IPR009057">
    <property type="entry name" value="Homeodomain-like_sf"/>
</dbReference>